<evidence type="ECO:0000313" key="2">
    <source>
        <dbReference type="EMBL" id="AWI25056.1"/>
    </source>
</evidence>
<dbReference type="OrthoDB" id="1345503at2"/>
<feature type="transmembrane region" description="Helical" evidence="1">
    <location>
        <begin position="151"/>
        <end position="167"/>
    </location>
</feature>
<gene>
    <name evidence="2" type="ORF">HYN49_03625</name>
</gene>
<evidence type="ECO:0000313" key="3">
    <source>
        <dbReference type="Proteomes" id="UP000244937"/>
    </source>
</evidence>
<name>A0A2S1SF69_9FLAO</name>
<protein>
    <submittedName>
        <fullName evidence="2">Uncharacterized protein</fullName>
    </submittedName>
</protein>
<reference evidence="2 3" key="1">
    <citation type="submission" date="2018-05" db="EMBL/GenBank/DDBJ databases">
        <title>Genome sequencing of Flavobacterium sp. HYN0049.</title>
        <authorList>
            <person name="Yi H."/>
            <person name="Baek C."/>
        </authorList>
    </citation>
    <scope>NUCLEOTIDE SEQUENCE [LARGE SCALE GENOMIC DNA]</scope>
    <source>
        <strain evidence="2 3">HYN0049</strain>
    </source>
</reference>
<feature type="transmembrane region" description="Helical" evidence="1">
    <location>
        <begin position="119"/>
        <end position="139"/>
    </location>
</feature>
<proteinExistence type="predicted"/>
<dbReference type="AlphaFoldDB" id="A0A2S1SF69"/>
<feature type="transmembrane region" description="Helical" evidence="1">
    <location>
        <begin position="89"/>
        <end position="107"/>
    </location>
</feature>
<evidence type="ECO:0000256" key="1">
    <source>
        <dbReference type="SAM" id="Phobius"/>
    </source>
</evidence>
<accession>A0A2S1SF69</accession>
<sequence>MALTPENIEFIDKYLRNSDVIYADIRSEMTDHIATAIEAEMTETGGEFLILFKDYMVQHKKELMKMNRRNGTSSMVVARHYFDFLKKPWMIVFALLNFFLLTVTFRSQTEAFSMDGSFYIFPLIWMAIVLSPQLLVYAVTKKRFYYIERSGFLMASLYQASYFLTLFSEDFSAVGIAISSYISIGYIFYTLYNLRQFYTNKIYLTAIVK</sequence>
<keyword evidence="3" id="KW-1185">Reference proteome</keyword>
<dbReference type="RefSeq" id="WP_108902851.1">
    <property type="nucleotide sequence ID" value="NZ_CP029187.1"/>
</dbReference>
<keyword evidence="1" id="KW-1133">Transmembrane helix</keyword>
<dbReference type="EMBL" id="CP029187">
    <property type="protein sequence ID" value="AWI25056.1"/>
    <property type="molecule type" value="Genomic_DNA"/>
</dbReference>
<dbReference type="Proteomes" id="UP000244937">
    <property type="component" value="Chromosome"/>
</dbReference>
<keyword evidence="1" id="KW-0472">Membrane</keyword>
<feature type="transmembrane region" description="Helical" evidence="1">
    <location>
        <begin position="173"/>
        <end position="192"/>
    </location>
</feature>
<dbReference type="KEGG" id="fpal:HYN49_03625"/>
<keyword evidence="1" id="KW-0812">Transmembrane</keyword>
<organism evidence="2 3">
    <name type="scientific">Flavobacterium pallidum</name>
    <dbReference type="NCBI Taxonomy" id="2172098"/>
    <lineage>
        <taxon>Bacteria</taxon>
        <taxon>Pseudomonadati</taxon>
        <taxon>Bacteroidota</taxon>
        <taxon>Flavobacteriia</taxon>
        <taxon>Flavobacteriales</taxon>
        <taxon>Flavobacteriaceae</taxon>
        <taxon>Flavobacterium</taxon>
    </lineage>
</organism>